<reference evidence="2" key="1">
    <citation type="submission" date="2016-10" db="EMBL/GenBank/DDBJ databases">
        <authorList>
            <person name="Varghese N."/>
            <person name="Submissions S."/>
        </authorList>
    </citation>
    <scope>NUCLEOTIDE SEQUENCE [LARGE SCALE GENOMIC DNA]</scope>
    <source>
        <strain evidence="2">DSM 18733</strain>
    </source>
</reference>
<evidence type="ECO:0000313" key="1">
    <source>
        <dbReference type="EMBL" id="SEM36747.1"/>
    </source>
</evidence>
<gene>
    <name evidence="1" type="ORF">SAMN05661044_04978</name>
</gene>
<dbReference type="EMBL" id="FOAF01000011">
    <property type="protein sequence ID" value="SEM36747.1"/>
    <property type="molecule type" value="Genomic_DNA"/>
</dbReference>
<dbReference type="AlphaFoldDB" id="A0A1H7XUF8"/>
<evidence type="ECO:0000313" key="2">
    <source>
        <dbReference type="Proteomes" id="UP000199421"/>
    </source>
</evidence>
<proteinExistence type="predicted"/>
<keyword evidence="2" id="KW-1185">Reference proteome</keyword>
<sequence length="175" mass="20465">MSVKTKIKGTFVVLFVLSQTTFAQKMDGKLKTFYKTFQGSIRTDDINALSESMYFPFQTIYWVDGVNELNEEEKADGLIKKEEFAHLVSKIYHSDVKRLIPKMDIEHLQQIDVESSGDYYRRLAKVVDGQNTLYELYCQYSEDSTVGDDYFAFIFGKVKDEYKVLAYYSKERIKE</sequence>
<accession>A0A1H7XUF8</accession>
<dbReference type="Proteomes" id="UP000199421">
    <property type="component" value="Unassembled WGS sequence"/>
</dbReference>
<dbReference type="OrthoDB" id="796239at2"/>
<name>A0A1H7XUF8_OLID1</name>
<organism evidence="1 2">
    <name type="scientific">Olivibacter domesticus</name>
    <name type="common">Pseudosphingobacterium domesticum</name>
    <dbReference type="NCBI Taxonomy" id="407022"/>
    <lineage>
        <taxon>Bacteria</taxon>
        <taxon>Pseudomonadati</taxon>
        <taxon>Bacteroidota</taxon>
        <taxon>Sphingobacteriia</taxon>
        <taxon>Sphingobacteriales</taxon>
        <taxon>Sphingobacteriaceae</taxon>
        <taxon>Olivibacter</taxon>
    </lineage>
</organism>
<dbReference type="RefSeq" id="WP_093330866.1">
    <property type="nucleotide sequence ID" value="NZ_FOAF01000011.1"/>
</dbReference>
<protein>
    <submittedName>
        <fullName evidence="1">Uncharacterized protein</fullName>
    </submittedName>
</protein>